<gene>
    <name evidence="2" type="ORF">OHK93_000841</name>
</gene>
<keyword evidence="3" id="KW-1185">Reference proteome</keyword>
<reference evidence="2" key="1">
    <citation type="journal article" date="2023" name="Genome Biol. Evol.">
        <title>First Whole Genome Sequence and Flow Cytometry Genome Size Data for the Lichen-Forming Fungus Ramalina farinacea (Ascomycota).</title>
        <authorList>
            <person name="Llewellyn T."/>
            <person name="Mian S."/>
            <person name="Hill R."/>
            <person name="Leitch I.J."/>
            <person name="Gaya E."/>
        </authorList>
    </citation>
    <scope>NUCLEOTIDE SEQUENCE</scope>
    <source>
        <strain evidence="2">LIQ254RAFAR</strain>
    </source>
</reference>
<feature type="region of interest" description="Disordered" evidence="1">
    <location>
        <begin position="20"/>
        <end position="214"/>
    </location>
</feature>
<proteinExistence type="predicted"/>
<dbReference type="EMBL" id="JAPUFD010000010">
    <property type="protein sequence ID" value="MDI1489644.1"/>
    <property type="molecule type" value="Genomic_DNA"/>
</dbReference>
<dbReference type="Proteomes" id="UP001161017">
    <property type="component" value="Unassembled WGS sequence"/>
</dbReference>
<sequence length="578" mass="65394">MARKAVIPDTDTEEVAGLLNEHALGRSARSGLRQGSTRKGGLAPLPTAGASNKTRNVDAQGRRGPNGNLANNAVKRAPEHGRQLRSATRSMEPQLNPELKRKRDIYDIDSRTEEEAEERDEGEGHEGSSSRTAAPKKQTARPSKRTKSHGEAQAADGREHGPQSTRARLAGPEEHSERRNHVAVQDSEVESQDSEAEVRDSVEEETDGAEATNRIGLAAPLELDEEALESKMLLGNEHLWKMIKKASRQNRRRAEKRTELETNIMTDLVEKLTEARQVYRSLAADDLTPKEIDETEQELESGLDDICTTIDNFSKSSAGRQASKVVYEAYMNGVSQFVSLLKEAMRGRVLRSSPKAYDLDGLNEIIFIQDMFLCFLEKLNSWKVSSEGFTKNVQQRIKPYLRVMLNKFKKHLAGEQISERRRVNREITASQQVGNIVSPQVQQQRKAAHLEEIRRRILRSAQDESLRWGGNLRLVEEMRSPVLHRAPGARAAETRSDAWTTEEDIALIHELLNNKETRGLPVDERYRMILNNELLSNKLPGHIEERAMWHKPYLVEQMKEDFNGRVPRWVHSIRRTAG</sequence>
<protein>
    <submittedName>
        <fullName evidence="2">Uncharacterized protein</fullName>
    </submittedName>
</protein>
<dbReference type="AlphaFoldDB" id="A0AA43TVP3"/>
<evidence type="ECO:0000313" key="3">
    <source>
        <dbReference type="Proteomes" id="UP001161017"/>
    </source>
</evidence>
<evidence type="ECO:0000313" key="2">
    <source>
        <dbReference type="EMBL" id="MDI1489644.1"/>
    </source>
</evidence>
<accession>A0AA43TVP3</accession>
<evidence type="ECO:0000256" key="1">
    <source>
        <dbReference type="SAM" id="MobiDB-lite"/>
    </source>
</evidence>
<feature type="compositionally biased region" description="Basic and acidic residues" evidence="1">
    <location>
        <begin position="98"/>
        <end position="113"/>
    </location>
</feature>
<comment type="caution">
    <text evidence="2">The sequence shown here is derived from an EMBL/GenBank/DDBJ whole genome shotgun (WGS) entry which is preliminary data.</text>
</comment>
<name>A0AA43TVP3_9LECA</name>
<feature type="compositionally biased region" description="Basic residues" evidence="1">
    <location>
        <begin position="138"/>
        <end position="147"/>
    </location>
</feature>
<organism evidence="2 3">
    <name type="scientific">Ramalina farinacea</name>
    <dbReference type="NCBI Taxonomy" id="258253"/>
    <lineage>
        <taxon>Eukaryota</taxon>
        <taxon>Fungi</taxon>
        <taxon>Dikarya</taxon>
        <taxon>Ascomycota</taxon>
        <taxon>Pezizomycotina</taxon>
        <taxon>Lecanoromycetes</taxon>
        <taxon>OSLEUM clade</taxon>
        <taxon>Lecanoromycetidae</taxon>
        <taxon>Lecanorales</taxon>
        <taxon>Lecanorineae</taxon>
        <taxon>Ramalinaceae</taxon>
        <taxon>Ramalina</taxon>
    </lineage>
</organism>
<feature type="compositionally biased region" description="Basic and acidic residues" evidence="1">
    <location>
        <begin position="171"/>
        <end position="180"/>
    </location>
</feature>